<dbReference type="Pfam" id="PF12222">
    <property type="entry name" value="PNGaseA"/>
    <property type="match status" value="1"/>
</dbReference>
<evidence type="ECO:0000313" key="4">
    <source>
        <dbReference type="Proteomes" id="UP001175000"/>
    </source>
</evidence>
<organism evidence="3 4">
    <name type="scientific">Immersiella caudata</name>
    <dbReference type="NCBI Taxonomy" id="314043"/>
    <lineage>
        <taxon>Eukaryota</taxon>
        <taxon>Fungi</taxon>
        <taxon>Dikarya</taxon>
        <taxon>Ascomycota</taxon>
        <taxon>Pezizomycotina</taxon>
        <taxon>Sordariomycetes</taxon>
        <taxon>Sordariomycetidae</taxon>
        <taxon>Sordariales</taxon>
        <taxon>Lasiosphaeriaceae</taxon>
        <taxon>Immersiella</taxon>
    </lineage>
</organism>
<feature type="domain" description="Peptide N-acetyl-beta-D-glucosaminyl asparaginase amidase A N-terminal" evidence="2">
    <location>
        <begin position="165"/>
        <end position="486"/>
    </location>
</feature>
<accession>A0AA40BUN5</accession>
<feature type="compositionally biased region" description="Basic and acidic residues" evidence="1">
    <location>
        <begin position="1"/>
        <end position="14"/>
    </location>
</feature>
<dbReference type="AlphaFoldDB" id="A0AA40BUN5"/>
<proteinExistence type="predicted"/>
<dbReference type="PANTHER" id="PTHR31104">
    <property type="entry name" value="PEPTIDE-N4-(N-ACETYL-BETA-GLUCOSAMINYL)ASPARAGINE AMIDASE A PROTEIN"/>
    <property type="match status" value="1"/>
</dbReference>
<evidence type="ECO:0000259" key="2">
    <source>
        <dbReference type="Pfam" id="PF12222"/>
    </source>
</evidence>
<dbReference type="InterPro" id="IPR056948">
    <property type="entry name" value="PNGaseA_N"/>
</dbReference>
<protein>
    <submittedName>
        <fullName evidence="3">Peptide N-acetyl-beta-D-glucosaminyl asparaginase amidase A-domain-containing protein</fullName>
    </submittedName>
</protein>
<reference evidence="3" key="1">
    <citation type="submission" date="2023-06" db="EMBL/GenBank/DDBJ databases">
        <title>Genome-scale phylogeny and comparative genomics of the fungal order Sordariales.</title>
        <authorList>
            <consortium name="Lawrence Berkeley National Laboratory"/>
            <person name="Hensen N."/>
            <person name="Bonometti L."/>
            <person name="Westerberg I."/>
            <person name="Brannstrom I.O."/>
            <person name="Guillou S."/>
            <person name="Cros-Aarteil S."/>
            <person name="Calhoun S."/>
            <person name="Haridas S."/>
            <person name="Kuo A."/>
            <person name="Mondo S."/>
            <person name="Pangilinan J."/>
            <person name="Riley R."/>
            <person name="Labutti K."/>
            <person name="Andreopoulos B."/>
            <person name="Lipzen A."/>
            <person name="Chen C."/>
            <person name="Yanf M."/>
            <person name="Daum C."/>
            <person name="Ng V."/>
            <person name="Clum A."/>
            <person name="Steindorff A."/>
            <person name="Ohm R."/>
            <person name="Martin F."/>
            <person name="Silar P."/>
            <person name="Natvig D."/>
            <person name="Lalanne C."/>
            <person name="Gautier V."/>
            <person name="Ament-Velasquez S.L."/>
            <person name="Kruys A."/>
            <person name="Hutchinson M.I."/>
            <person name="Powell A.J."/>
            <person name="Barry K."/>
            <person name="Miller A.N."/>
            <person name="Grigoriev I.V."/>
            <person name="Debuchy R."/>
            <person name="Gladieux P."/>
            <person name="Thoren M.H."/>
            <person name="Johannesson H."/>
        </authorList>
    </citation>
    <scope>NUCLEOTIDE SEQUENCE</scope>
    <source>
        <strain evidence="3">CBS 606.72</strain>
    </source>
</reference>
<dbReference type="EMBL" id="JAULSU010000006">
    <property type="protein sequence ID" value="KAK0614269.1"/>
    <property type="molecule type" value="Genomic_DNA"/>
</dbReference>
<gene>
    <name evidence="3" type="ORF">B0T14DRAFT_592544</name>
</gene>
<name>A0AA40BUN5_9PEZI</name>
<keyword evidence="4" id="KW-1185">Reference proteome</keyword>
<evidence type="ECO:0000256" key="1">
    <source>
        <dbReference type="SAM" id="MobiDB-lite"/>
    </source>
</evidence>
<dbReference type="Pfam" id="PF25156">
    <property type="entry name" value="PNGase_A_C"/>
    <property type="match status" value="1"/>
</dbReference>
<dbReference type="InterPro" id="IPR021102">
    <property type="entry name" value="PNGase_A"/>
</dbReference>
<dbReference type="Proteomes" id="UP001175000">
    <property type="component" value="Unassembled WGS sequence"/>
</dbReference>
<evidence type="ECO:0000313" key="3">
    <source>
        <dbReference type="EMBL" id="KAK0614269.1"/>
    </source>
</evidence>
<feature type="region of interest" description="Disordered" evidence="1">
    <location>
        <begin position="1"/>
        <end position="34"/>
    </location>
</feature>
<sequence>MASPQDLEKADRADAVTLLPEEADAEDSLRGEPQPPKRLHVFPILLAALTICFLVGQLTPSACWSRQALATSTVPPLTSQTKGDIDIHRHREEDIHVPVAHAVQSRDLDTDIIPFATSTSSAPAPSRTVLKCFEVDQPVLLPGGAAESDGSGLLGGSGPGYEEGKDGSCTVLLMRRDFAWSYEDPFIGNYTPPNCKFNRVVLNFTSVSHGRQYDRLAIMYIGDTEVWRTSTAQPVTPPGIVWTYMKDMTQYLAFWKQPQKIIFDLGNLVNDKYTGIFNTTMTATFFWSDVPTDTAPASDVIIPISARQSAKNAISQFTLPRDNASNTVTFPTNARRAVFSVSANGQASEEFWWSNVLQSDIYTFNATAGQLTGYSPFREVQVLIDGQLAGVSWPFPVIFTGGVSPGLHRPIVSVEAFDLREKEIDITPFLPLLSDGKPHTFSIRIAGLDDSLTPLKAKLTDAVPENWYVTGKIFVWLSDSPVATTGAPPTLSLSPPTIDLTHAIGTAADGNNNSLTYTVSVKRTLSIAGTVNTGGTTSSTTWSQTLSYSNTGILTEYGFNALNDLVTAGTDESKGPGAFKVSYSYPLLANSTYSVTPQGNLSIWAHVKQGKSFSVTGASVYPDGLEAFGGSSRFTGSSLVTTKEGVAAFWQSGDGYNASGWGTAEQVFRFGGTSKGGVLGDVGDVELYWRNVSAVNGSVVWDFKRGWKEGGRVQVEGGDGRADLSVEEEFLAVEGTGMGVGALRAFVGRGGLES</sequence>
<comment type="caution">
    <text evidence="3">The sequence shown here is derived from an EMBL/GenBank/DDBJ whole genome shotgun (WGS) entry which is preliminary data.</text>
</comment>